<dbReference type="EMBL" id="LAZR01002563">
    <property type="protein sequence ID" value="KKN28441.1"/>
    <property type="molecule type" value="Genomic_DNA"/>
</dbReference>
<evidence type="ECO:0000313" key="1">
    <source>
        <dbReference type="EMBL" id="KKN28441.1"/>
    </source>
</evidence>
<accession>A0A0F9RTX8</accession>
<dbReference type="AlphaFoldDB" id="A0A0F9RTX8"/>
<name>A0A0F9RTX8_9ZZZZ</name>
<organism evidence="1">
    <name type="scientific">marine sediment metagenome</name>
    <dbReference type="NCBI Taxonomy" id="412755"/>
    <lineage>
        <taxon>unclassified sequences</taxon>
        <taxon>metagenomes</taxon>
        <taxon>ecological metagenomes</taxon>
    </lineage>
</organism>
<comment type="caution">
    <text evidence="1">The sequence shown here is derived from an EMBL/GenBank/DDBJ whole genome shotgun (WGS) entry which is preliminary data.</text>
</comment>
<reference evidence="1" key="1">
    <citation type="journal article" date="2015" name="Nature">
        <title>Complex archaea that bridge the gap between prokaryotes and eukaryotes.</title>
        <authorList>
            <person name="Spang A."/>
            <person name="Saw J.H."/>
            <person name="Jorgensen S.L."/>
            <person name="Zaremba-Niedzwiedzka K."/>
            <person name="Martijn J."/>
            <person name="Lind A.E."/>
            <person name="van Eijk R."/>
            <person name="Schleper C."/>
            <person name="Guy L."/>
            <person name="Ettema T.J."/>
        </authorList>
    </citation>
    <scope>NUCLEOTIDE SEQUENCE</scope>
</reference>
<dbReference type="Pfam" id="PF03737">
    <property type="entry name" value="RraA-like"/>
    <property type="match status" value="1"/>
</dbReference>
<dbReference type="InterPro" id="IPR036704">
    <property type="entry name" value="RraA/RraA-like_sf"/>
</dbReference>
<gene>
    <name evidence="1" type="ORF">LCGC14_0854240</name>
</gene>
<evidence type="ECO:0008006" key="2">
    <source>
        <dbReference type="Google" id="ProtNLM"/>
    </source>
</evidence>
<proteinExistence type="predicted"/>
<dbReference type="SUPFAM" id="SSF89562">
    <property type="entry name" value="RraA-like"/>
    <property type="match status" value="1"/>
</dbReference>
<sequence length="313" mass="35059">MKKLRLLLSCLCFLGMFASQAQGVAGSAEYIKDLTSNWTGDRFKDGRPKVSDALLKRMKKIQIEEAWGYLRGKGFHNQYEGGWEIIHEDSAMTGRVVTAQYMPQRPDYQQLVKIKGANESRDTIGGSNSWPIQQLVTGDVYVADGYGRIIDGTLIGSNLGNAIYANSKNGVIFDGGVRDVAGLLDIEGFNGWYRGADPSYLQEEMLTAINVPIRIGRATVLPGDVVLANRHGTIFIPSYLASELVLSSEIVGLRDLFGFQRLREKKYTAGQIDTRWTDEIKADFKNWLSSYPDSKLPMTRKELNDYMATRKDY</sequence>
<dbReference type="Gene3D" id="3.50.30.40">
    <property type="entry name" value="Ribonuclease E inhibitor RraA/RraA-like"/>
    <property type="match status" value="1"/>
</dbReference>
<dbReference type="InterPro" id="IPR005493">
    <property type="entry name" value="RraA/RraA-like"/>
</dbReference>
<protein>
    <recommendedName>
        <fullName evidence="2">Dimethylmenaquinone methyltransferase</fullName>
    </recommendedName>
</protein>